<gene>
    <name evidence="1" type="ORF">CHARACLAT_003361</name>
</gene>
<evidence type="ECO:0000313" key="1">
    <source>
        <dbReference type="EMBL" id="MED6286200.1"/>
    </source>
</evidence>
<dbReference type="EMBL" id="JAHUTJ010057526">
    <property type="protein sequence ID" value="MED6286200.1"/>
    <property type="molecule type" value="Genomic_DNA"/>
</dbReference>
<proteinExistence type="predicted"/>
<accession>A0ABU7EJA1</accession>
<keyword evidence="2" id="KW-1185">Reference proteome</keyword>
<protein>
    <submittedName>
        <fullName evidence="1">Uncharacterized protein</fullName>
    </submittedName>
</protein>
<reference evidence="1 2" key="1">
    <citation type="submission" date="2021-06" db="EMBL/GenBank/DDBJ databases">
        <authorList>
            <person name="Palmer J.M."/>
        </authorList>
    </citation>
    <scope>NUCLEOTIDE SEQUENCE [LARGE SCALE GENOMIC DNA]</scope>
    <source>
        <strain evidence="1 2">CL_MEX2019</strain>
        <tissue evidence="1">Muscle</tissue>
    </source>
</reference>
<evidence type="ECO:0000313" key="2">
    <source>
        <dbReference type="Proteomes" id="UP001352852"/>
    </source>
</evidence>
<comment type="caution">
    <text evidence="1">The sequence shown here is derived from an EMBL/GenBank/DDBJ whole genome shotgun (WGS) entry which is preliminary data.</text>
</comment>
<name>A0ABU7EJA1_9TELE</name>
<sequence>MSLSAAAPAPFLDLDPDLHWLCVVLLKGVSPQMIPTVLKDCCEAYSFLFFPYHEIDISHHFLPLATSLEVLPLTHSSSSAHPLPIPQLVFTFDKHTLRSLFSTSTLGLQFE</sequence>
<dbReference type="Proteomes" id="UP001352852">
    <property type="component" value="Unassembled WGS sequence"/>
</dbReference>
<organism evidence="1 2">
    <name type="scientific">Characodon lateralis</name>
    <dbReference type="NCBI Taxonomy" id="208331"/>
    <lineage>
        <taxon>Eukaryota</taxon>
        <taxon>Metazoa</taxon>
        <taxon>Chordata</taxon>
        <taxon>Craniata</taxon>
        <taxon>Vertebrata</taxon>
        <taxon>Euteleostomi</taxon>
        <taxon>Actinopterygii</taxon>
        <taxon>Neopterygii</taxon>
        <taxon>Teleostei</taxon>
        <taxon>Neoteleostei</taxon>
        <taxon>Acanthomorphata</taxon>
        <taxon>Ovalentaria</taxon>
        <taxon>Atherinomorphae</taxon>
        <taxon>Cyprinodontiformes</taxon>
        <taxon>Goodeidae</taxon>
        <taxon>Characodon</taxon>
    </lineage>
</organism>